<name>A0A6J4MTX5_9ACTN</name>
<sequence>MVQWLEEGREPLFDDPSVQNALRLLAAWPGGPVSTLTRDTVHYCGAVQVVAPAGEPGQAAEGRWPLRLLGAAPACEVGPGLLATRSRTLHGTQRSSGAPWPAPSC</sequence>
<reference evidence="1" key="1">
    <citation type="submission" date="2020-02" db="EMBL/GenBank/DDBJ databases">
        <authorList>
            <person name="Meier V. D."/>
        </authorList>
    </citation>
    <scope>NUCLEOTIDE SEQUENCE</scope>
    <source>
        <strain evidence="1">AVDCRST_MAG34</strain>
    </source>
</reference>
<gene>
    <name evidence="1" type="ORF">AVDCRST_MAG34-2806</name>
</gene>
<dbReference type="EMBL" id="CADCUI010000076">
    <property type="protein sequence ID" value="CAA9364371.1"/>
    <property type="molecule type" value="Genomic_DNA"/>
</dbReference>
<dbReference type="AlphaFoldDB" id="A0A6J4MTX5"/>
<accession>A0A6J4MTX5</accession>
<protein>
    <submittedName>
        <fullName evidence="1">Uncharacterized protein</fullName>
    </submittedName>
</protein>
<organism evidence="1">
    <name type="scientific">uncultured Nocardioidaceae bacterium</name>
    <dbReference type="NCBI Taxonomy" id="253824"/>
    <lineage>
        <taxon>Bacteria</taxon>
        <taxon>Bacillati</taxon>
        <taxon>Actinomycetota</taxon>
        <taxon>Actinomycetes</taxon>
        <taxon>Propionibacteriales</taxon>
        <taxon>Nocardioidaceae</taxon>
        <taxon>environmental samples</taxon>
    </lineage>
</organism>
<evidence type="ECO:0000313" key="1">
    <source>
        <dbReference type="EMBL" id="CAA9364371.1"/>
    </source>
</evidence>
<proteinExistence type="predicted"/>